<evidence type="ECO:0008006" key="4">
    <source>
        <dbReference type="Google" id="ProtNLM"/>
    </source>
</evidence>
<feature type="region of interest" description="Disordered" evidence="1">
    <location>
        <begin position="20"/>
        <end position="74"/>
    </location>
</feature>
<dbReference type="EMBL" id="JAAGMD010000264">
    <property type="protein sequence ID" value="NEA86285.1"/>
    <property type="molecule type" value="Genomic_DNA"/>
</dbReference>
<evidence type="ECO:0000313" key="3">
    <source>
        <dbReference type="EMBL" id="NEA86285.1"/>
    </source>
</evidence>
<dbReference type="AlphaFoldDB" id="A0A6G3QSG0"/>
<keyword evidence="2" id="KW-0732">Signal</keyword>
<organism evidence="3">
    <name type="scientific">Streptomyces sp. SID14436</name>
    <dbReference type="NCBI Taxonomy" id="2706070"/>
    <lineage>
        <taxon>Bacteria</taxon>
        <taxon>Bacillati</taxon>
        <taxon>Actinomycetota</taxon>
        <taxon>Actinomycetes</taxon>
        <taxon>Kitasatosporales</taxon>
        <taxon>Streptomycetaceae</taxon>
        <taxon>Streptomyces</taxon>
    </lineage>
</organism>
<protein>
    <recommendedName>
        <fullName evidence="4">Lipoprotein</fullName>
    </recommendedName>
</protein>
<comment type="caution">
    <text evidence="3">The sequence shown here is derived from an EMBL/GenBank/DDBJ whole genome shotgun (WGS) entry which is preliminary data.</text>
</comment>
<accession>A0A6G3QSG0</accession>
<name>A0A6G3QSG0_9ACTN</name>
<feature type="chain" id="PRO_5026164485" description="Lipoprotein" evidence="2">
    <location>
        <begin position="27"/>
        <end position="150"/>
    </location>
</feature>
<feature type="signal peptide" evidence="2">
    <location>
        <begin position="1"/>
        <end position="26"/>
    </location>
</feature>
<sequence length="150" mass="15645">MRRYTLIVAAVAASFLIGGCSGEPGAKDPDPAGPTASPDRPSMTPGTPPPGLDLPGNARVLVPETTGDTDRDLPAFTPEEGVYTIYARCAGRGKVSIVRRDSSKPHPVACNDVLTVGLVYVEKKTQHIRIKVAGGTAAWKVAVVSGNHQS</sequence>
<proteinExistence type="predicted"/>
<reference evidence="3" key="1">
    <citation type="submission" date="2020-01" db="EMBL/GenBank/DDBJ databases">
        <title>Insect and environment-associated Actinomycetes.</title>
        <authorList>
            <person name="Currrie C."/>
            <person name="Chevrette M."/>
            <person name="Carlson C."/>
            <person name="Stubbendieck R."/>
            <person name="Wendt-Pienkowski E."/>
        </authorList>
    </citation>
    <scope>NUCLEOTIDE SEQUENCE</scope>
    <source>
        <strain evidence="3">SID14436</strain>
    </source>
</reference>
<evidence type="ECO:0000256" key="2">
    <source>
        <dbReference type="SAM" id="SignalP"/>
    </source>
</evidence>
<evidence type="ECO:0000256" key="1">
    <source>
        <dbReference type="SAM" id="MobiDB-lite"/>
    </source>
</evidence>
<dbReference type="PROSITE" id="PS51257">
    <property type="entry name" value="PROKAR_LIPOPROTEIN"/>
    <property type="match status" value="1"/>
</dbReference>
<gene>
    <name evidence="3" type="ORF">G3I53_09580</name>
</gene>